<accession>A0A3E3IZJ0</accession>
<organism evidence="3 4">
    <name type="scientific">Eisenbergiella massiliensis</name>
    <dbReference type="NCBI Taxonomy" id="1720294"/>
    <lineage>
        <taxon>Bacteria</taxon>
        <taxon>Bacillati</taxon>
        <taxon>Bacillota</taxon>
        <taxon>Clostridia</taxon>
        <taxon>Lachnospirales</taxon>
        <taxon>Lachnospiraceae</taxon>
        <taxon>Eisenbergiella</taxon>
    </lineage>
</organism>
<dbReference type="InterPro" id="IPR006059">
    <property type="entry name" value="SBP"/>
</dbReference>
<feature type="compositionally biased region" description="Low complexity" evidence="1">
    <location>
        <begin position="25"/>
        <end position="62"/>
    </location>
</feature>
<dbReference type="SUPFAM" id="SSF53850">
    <property type="entry name" value="Periplasmic binding protein-like II"/>
    <property type="match status" value="1"/>
</dbReference>
<reference evidence="3 4" key="1">
    <citation type="submission" date="2018-08" db="EMBL/GenBank/DDBJ databases">
        <title>A genome reference for cultivated species of the human gut microbiota.</title>
        <authorList>
            <person name="Zou Y."/>
            <person name="Xue W."/>
            <person name="Luo G."/>
        </authorList>
    </citation>
    <scope>NUCLEOTIDE SEQUENCE [LARGE SCALE GENOMIC DNA]</scope>
    <source>
        <strain evidence="3 4">AF26-4BH</strain>
    </source>
</reference>
<comment type="caution">
    <text evidence="3">The sequence shown here is derived from an EMBL/GenBank/DDBJ whole genome shotgun (WGS) entry which is preliminary data.</text>
</comment>
<feature type="signal peptide" evidence="2">
    <location>
        <begin position="1"/>
        <end position="22"/>
    </location>
</feature>
<protein>
    <submittedName>
        <fullName evidence="3">Extracellular solute-binding protein</fullName>
    </submittedName>
</protein>
<evidence type="ECO:0000256" key="1">
    <source>
        <dbReference type="SAM" id="MobiDB-lite"/>
    </source>
</evidence>
<proteinExistence type="predicted"/>
<evidence type="ECO:0000313" key="4">
    <source>
        <dbReference type="Proteomes" id="UP000261166"/>
    </source>
</evidence>
<dbReference type="Gene3D" id="3.40.190.10">
    <property type="entry name" value="Periplasmic binding protein-like II"/>
    <property type="match status" value="2"/>
</dbReference>
<evidence type="ECO:0000313" key="3">
    <source>
        <dbReference type="EMBL" id="RGE72492.1"/>
    </source>
</evidence>
<feature type="region of interest" description="Disordered" evidence="1">
    <location>
        <begin position="25"/>
        <end position="68"/>
    </location>
</feature>
<feature type="chain" id="PRO_5039035263" evidence="2">
    <location>
        <begin position="23"/>
        <end position="450"/>
    </location>
</feature>
<dbReference type="OrthoDB" id="42940at2"/>
<gene>
    <name evidence="3" type="ORF">DWY69_09105</name>
</gene>
<dbReference type="Proteomes" id="UP000261166">
    <property type="component" value="Unassembled WGS sequence"/>
</dbReference>
<dbReference type="Pfam" id="PF01547">
    <property type="entry name" value="SBP_bac_1"/>
    <property type="match status" value="1"/>
</dbReference>
<dbReference type="PANTHER" id="PTHR43649:SF12">
    <property type="entry name" value="DIACETYLCHITOBIOSE BINDING PROTEIN DASA"/>
    <property type="match status" value="1"/>
</dbReference>
<dbReference type="PANTHER" id="PTHR43649">
    <property type="entry name" value="ARABINOSE-BINDING PROTEIN-RELATED"/>
    <property type="match status" value="1"/>
</dbReference>
<dbReference type="AlphaFoldDB" id="A0A3E3IZJ0"/>
<sequence length="450" mass="48658">MKGKKVLALLTCTALLAGSLTACGNSSSTAPAPSTENTAETAAPETETTKAAAEQTSASSDDASTEEDITGSLTIWEHGTTFENSLAAVIEGFQKKYPNVEVEYEIKDGDTYYSLLTTAIQSGEAPDLFWTNGTATTNMQDYVKNDVLMDISNLDFSALTEDSMKLATINDTVYSVPWLTMDTRACFYNKDLFAENGWEIPTKFSEFEALLEKQKGAGIIPISFSPTSFGSVLFIFEPVLSAMDPAYTKGLSDYSVKLTDQPAKDALNKLIEWADKGYYGENYKGVTDGSAAILTFTMGKAAMFIGGSWEMSSIESNNPDLNYGAFQIPAEDGTTGMVGTCANGFSIYKDTKSPEAAKAFAQYCASLEAQTTWVQVQRAVSGSPEIQSANPIANEISDCDNVYTSWQSLISKYSIEGGTGNAITEEYFPKLFVGDITVDQLMEDLAKEMQ</sequence>
<dbReference type="EMBL" id="QVLU01000006">
    <property type="protein sequence ID" value="RGE72492.1"/>
    <property type="molecule type" value="Genomic_DNA"/>
</dbReference>
<name>A0A3E3IZJ0_9FIRM</name>
<evidence type="ECO:0000256" key="2">
    <source>
        <dbReference type="SAM" id="SignalP"/>
    </source>
</evidence>
<dbReference type="RefSeq" id="WP_025487612.1">
    <property type="nucleotide sequence ID" value="NZ_JBKVAZ010000006.1"/>
</dbReference>
<keyword evidence="2" id="KW-0732">Signal</keyword>
<dbReference type="InterPro" id="IPR050490">
    <property type="entry name" value="Bact_solute-bd_prot1"/>
</dbReference>
<dbReference type="PROSITE" id="PS51257">
    <property type="entry name" value="PROKAR_LIPOPROTEIN"/>
    <property type="match status" value="1"/>
</dbReference>